<keyword evidence="4" id="KW-0812">Transmembrane</keyword>
<keyword evidence="3" id="KW-0804">Transcription</keyword>
<comment type="caution">
    <text evidence="6">The sequence shown here is derived from an EMBL/GenBank/DDBJ whole genome shotgun (WGS) entry which is preliminary data.</text>
</comment>
<dbReference type="SUPFAM" id="SSF46689">
    <property type="entry name" value="Homeodomain-like"/>
    <property type="match status" value="1"/>
</dbReference>
<evidence type="ECO:0000259" key="5">
    <source>
        <dbReference type="PROSITE" id="PS01124"/>
    </source>
</evidence>
<dbReference type="Proteomes" id="UP001139344">
    <property type="component" value="Unassembled WGS sequence"/>
</dbReference>
<dbReference type="GO" id="GO:0043565">
    <property type="term" value="F:sequence-specific DNA binding"/>
    <property type="evidence" value="ECO:0007669"/>
    <property type="project" value="InterPro"/>
</dbReference>
<dbReference type="SMART" id="SM00342">
    <property type="entry name" value="HTH_ARAC"/>
    <property type="match status" value="1"/>
</dbReference>
<keyword evidence="4" id="KW-1133">Transmembrane helix</keyword>
<dbReference type="InterPro" id="IPR018060">
    <property type="entry name" value="HTH_AraC"/>
</dbReference>
<dbReference type="PANTHER" id="PTHR43280">
    <property type="entry name" value="ARAC-FAMILY TRANSCRIPTIONAL REGULATOR"/>
    <property type="match status" value="1"/>
</dbReference>
<dbReference type="InterPro" id="IPR018062">
    <property type="entry name" value="HTH_AraC-typ_CS"/>
</dbReference>
<protein>
    <submittedName>
        <fullName evidence="6">AraC family transcriptional regulator</fullName>
    </submittedName>
</protein>
<feature type="transmembrane region" description="Helical" evidence="4">
    <location>
        <begin position="71"/>
        <end position="96"/>
    </location>
</feature>
<dbReference type="Pfam" id="PF12833">
    <property type="entry name" value="HTH_18"/>
    <property type="match status" value="1"/>
</dbReference>
<dbReference type="Gene3D" id="1.10.10.60">
    <property type="entry name" value="Homeodomain-like"/>
    <property type="match status" value="2"/>
</dbReference>
<proteinExistence type="predicted"/>
<evidence type="ECO:0000256" key="4">
    <source>
        <dbReference type="SAM" id="Phobius"/>
    </source>
</evidence>
<dbReference type="PRINTS" id="PR00032">
    <property type="entry name" value="HTHARAC"/>
</dbReference>
<accession>A0A9X2A7L1</accession>
<evidence type="ECO:0000313" key="7">
    <source>
        <dbReference type="Proteomes" id="UP001139344"/>
    </source>
</evidence>
<dbReference type="RefSeq" id="WP_240096685.1">
    <property type="nucleotide sequence ID" value="NZ_JAJSON010000013.1"/>
</dbReference>
<gene>
    <name evidence="6" type="ORF">LU635_04595</name>
</gene>
<evidence type="ECO:0000256" key="2">
    <source>
        <dbReference type="ARBA" id="ARBA00023125"/>
    </source>
</evidence>
<reference evidence="6" key="1">
    <citation type="submission" date="2021-12" db="EMBL/GenBank/DDBJ databases">
        <title>Description of Gramella crocea sp. nov., a new bacterium isolated from activated sludge.</title>
        <authorList>
            <person name="Zhang X."/>
        </authorList>
    </citation>
    <scope>NUCLEOTIDE SEQUENCE</scope>
    <source>
        <strain evidence="6">YB25</strain>
    </source>
</reference>
<dbReference type="PANTHER" id="PTHR43280:SF29">
    <property type="entry name" value="ARAC-FAMILY TRANSCRIPTIONAL REGULATOR"/>
    <property type="match status" value="1"/>
</dbReference>
<feature type="domain" description="HTH araC/xylS-type" evidence="5">
    <location>
        <begin position="163"/>
        <end position="267"/>
    </location>
</feature>
<keyword evidence="2" id="KW-0238">DNA-binding</keyword>
<keyword evidence="1" id="KW-0805">Transcription regulation</keyword>
<evidence type="ECO:0000256" key="3">
    <source>
        <dbReference type="ARBA" id="ARBA00023163"/>
    </source>
</evidence>
<sequence>MSTLLFPEVSGRLRLDHVEQEQQAPWLFNFFLALTALSGPAYFLLAFKLFKDFDFQVKNNFSSREDVNPDWLRKLVYSFGAVWTVLIIVAVIHHVFNLFSWKFCTDGLFLSLSVFVIMIGYLGLKQKEIFIDYPHKEIDYVTDADTGYSNVLFEDAEANMYLKKIQGYMEQEKPYLNAHLSLPDLASQLEIPSHHLSRVINERLKLNFFDFINQYRVEEVKTKIANPKFDNLSLLGIAFESGFNSKSAFNRIFKKMTGSTPSAYKRSITR</sequence>
<dbReference type="AlphaFoldDB" id="A0A9X2A7L1"/>
<feature type="transmembrane region" description="Helical" evidence="4">
    <location>
        <begin position="26"/>
        <end position="50"/>
    </location>
</feature>
<dbReference type="InterPro" id="IPR020449">
    <property type="entry name" value="Tscrpt_reg_AraC-type_HTH"/>
</dbReference>
<feature type="transmembrane region" description="Helical" evidence="4">
    <location>
        <begin position="108"/>
        <end position="124"/>
    </location>
</feature>
<dbReference type="InterPro" id="IPR009057">
    <property type="entry name" value="Homeodomain-like_sf"/>
</dbReference>
<evidence type="ECO:0000256" key="1">
    <source>
        <dbReference type="ARBA" id="ARBA00023015"/>
    </source>
</evidence>
<evidence type="ECO:0000313" key="6">
    <source>
        <dbReference type="EMBL" id="MCG9970908.1"/>
    </source>
</evidence>
<dbReference type="EMBL" id="JAJSON010000013">
    <property type="protein sequence ID" value="MCG9970908.1"/>
    <property type="molecule type" value="Genomic_DNA"/>
</dbReference>
<name>A0A9X2A7L1_9FLAO</name>
<dbReference type="PROSITE" id="PS00041">
    <property type="entry name" value="HTH_ARAC_FAMILY_1"/>
    <property type="match status" value="1"/>
</dbReference>
<dbReference type="PROSITE" id="PS01124">
    <property type="entry name" value="HTH_ARAC_FAMILY_2"/>
    <property type="match status" value="1"/>
</dbReference>
<dbReference type="GO" id="GO:0003700">
    <property type="term" value="F:DNA-binding transcription factor activity"/>
    <property type="evidence" value="ECO:0007669"/>
    <property type="project" value="InterPro"/>
</dbReference>
<keyword evidence="4" id="KW-0472">Membrane</keyword>
<organism evidence="6 7">
    <name type="scientific">Christiangramia crocea</name>
    <dbReference type="NCBI Taxonomy" id="2904124"/>
    <lineage>
        <taxon>Bacteria</taxon>
        <taxon>Pseudomonadati</taxon>
        <taxon>Bacteroidota</taxon>
        <taxon>Flavobacteriia</taxon>
        <taxon>Flavobacteriales</taxon>
        <taxon>Flavobacteriaceae</taxon>
        <taxon>Christiangramia</taxon>
    </lineage>
</organism>
<keyword evidence="7" id="KW-1185">Reference proteome</keyword>